<keyword evidence="2" id="KW-1185">Reference proteome</keyword>
<organism evidence="1 2">
    <name type="scientific">Tagetes erecta</name>
    <name type="common">African marigold</name>
    <dbReference type="NCBI Taxonomy" id="13708"/>
    <lineage>
        <taxon>Eukaryota</taxon>
        <taxon>Viridiplantae</taxon>
        <taxon>Streptophyta</taxon>
        <taxon>Embryophyta</taxon>
        <taxon>Tracheophyta</taxon>
        <taxon>Spermatophyta</taxon>
        <taxon>Magnoliopsida</taxon>
        <taxon>eudicotyledons</taxon>
        <taxon>Gunneridae</taxon>
        <taxon>Pentapetalae</taxon>
        <taxon>asterids</taxon>
        <taxon>campanulids</taxon>
        <taxon>Asterales</taxon>
        <taxon>Asteraceae</taxon>
        <taxon>Asteroideae</taxon>
        <taxon>Heliantheae alliance</taxon>
        <taxon>Tageteae</taxon>
        <taxon>Tagetes</taxon>
    </lineage>
</organism>
<sequence length="79" mass="9028">MFVIVDKSRTINYQLLCNKQIATRRFKNDFGSDIMSSLMLKVLLVYRTSYAYLAKPALTLTLPSDNIHISSALSTQLHF</sequence>
<evidence type="ECO:0000313" key="1">
    <source>
        <dbReference type="EMBL" id="KAK1421445.1"/>
    </source>
</evidence>
<name>A0AAD8KEG4_TARER</name>
<reference evidence="1" key="1">
    <citation type="journal article" date="2023" name="bioRxiv">
        <title>Improved chromosome-level genome assembly for marigold (Tagetes erecta).</title>
        <authorList>
            <person name="Jiang F."/>
            <person name="Yuan L."/>
            <person name="Wang S."/>
            <person name="Wang H."/>
            <person name="Xu D."/>
            <person name="Wang A."/>
            <person name="Fan W."/>
        </authorList>
    </citation>
    <scope>NUCLEOTIDE SEQUENCE</scope>
    <source>
        <strain evidence="1">WSJ</strain>
        <tissue evidence="1">Leaf</tissue>
    </source>
</reference>
<dbReference type="AlphaFoldDB" id="A0AAD8KEG4"/>
<comment type="caution">
    <text evidence="1">The sequence shown here is derived from an EMBL/GenBank/DDBJ whole genome shotgun (WGS) entry which is preliminary data.</text>
</comment>
<proteinExistence type="predicted"/>
<gene>
    <name evidence="1" type="ORF">QVD17_23783</name>
</gene>
<dbReference type="Proteomes" id="UP001229421">
    <property type="component" value="Unassembled WGS sequence"/>
</dbReference>
<accession>A0AAD8KEG4</accession>
<protein>
    <submittedName>
        <fullName evidence="1">Uncharacterized protein</fullName>
    </submittedName>
</protein>
<dbReference type="EMBL" id="JAUHHV010000006">
    <property type="protein sequence ID" value="KAK1421445.1"/>
    <property type="molecule type" value="Genomic_DNA"/>
</dbReference>
<evidence type="ECO:0000313" key="2">
    <source>
        <dbReference type="Proteomes" id="UP001229421"/>
    </source>
</evidence>